<protein>
    <submittedName>
        <fullName evidence="2">Uncharacterized protein</fullName>
    </submittedName>
</protein>
<sequence length="50" mass="5617">MMGPRLATILRHPHGKVDDCDEAPMEEKRTTKLQGRKRTGADAGRRRATT</sequence>
<keyword evidence="3" id="KW-1185">Reference proteome</keyword>
<feature type="region of interest" description="Disordered" evidence="1">
    <location>
        <begin position="1"/>
        <end position="50"/>
    </location>
</feature>
<evidence type="ECO:0000313" key="2">
    <source>
        <dbReference type="EMBL" id="RCN24486.1"/>
    </source>
</evidence>
<organism evidence="2 3">
    <name type="scientific">Ancylostoma caninum</name>
    <name type="common">Dog hookworm</name>
    <dbReference type="NCBI Taxonomy" id="29170"/>
    <lineage>
        <taxon>Eukaryota</taxon>
        <taxon>Metazoa</taxon>
        <taxon>Ecdysozoa</taxon>
        <taxon>Nematoda</taxon>
        <taxon>Chromadorea</taxon>
        <taxon>Rhabditida</taxon>
        <taxon>Rhabditina</taxon>
        <taxon>Rhabditomorpha</taxon>
        <taxon>Strongyloidea</taxon>
        <taxon>Ancylostomatidae</taxon>
        <taxon>Ancylostomatinae</taxon>
        <taxon>Ancylostoma</taxon>
    </lineage>
</organism>
<comment type="caution">
    <text evidence="2">The sequence shown here is derived from an EMBL/GenBank/DDBJ whole genome shotgun (WGS) entry which is preliminary data.</text>
</comment>
<dbReference type="EMBL" id="JOJR01019394">
    <property type="protein sequence ID" value="RCN24486.1"/>
    <property type="molecule type" value="Genomic_DNA"/>
</dbReference>
<feature type="non-terminal residue" evidence="2">
    <location>
        <position position="50"/>
    </location>
</feature>
<accession>A0A368EXL8</accession>
<dbReference type="Proteomes" id="UP000252519">
    <property type="component" value="Unassembled WGS sequence"/>
</dbReference>
<proteinExistence type="predicted"/>
<evidence type="ECO:0000256" key="1">
    <source>
        <dbReference type="SAM" id="MobiDB-lite"/>
    </source>
</evidence>
<dbReference type="AlphaFoldDB" id="A0A368EXL8"/>
<gene>
    <name evidence="2" type="ORF">ANCCAN_29816</name>
</gene>
<evidence type="ECO:0000313" key="3">
    <source>
        <dbReference type="Proteomes" id="UP000252519"/>
    </source>
</evidence>
<reference evidence="2 3" key="1">
    <citation type="submission" date="2014-10" db="EMBL/GenBank/DDBJ databases">
        <title>Draft genome of the hookworm Ancylostoma caninum.</title>
        <authorList>
            <person name="Mitreva M."/>
        </authorList>
    </citation>
    <scope>NUCLEOTIDE SEQUENCE [LARGE SCALE GENOMIC DNA]</scope>
    <source>
        <strain evidence="2 3">Baltimore</strain>
    </source>
</reference>
<name>A0A368EXL8_ANCCA</name>
<feature type="compositionally biased region" description="Basic and acidic residues" evidence="1">
    <location>
        <begin position="39"/>
        <end position="50"/>
    </location>
</feature>